<proteinExistence type="predicted"/>
<dbReference type="Proteomes" id="UP000000763">
    <property type="component" value="Chromosome 10"/>
</dbReference>
<protein>
    <submittedName>
        <fullName evidence="2">Os10g0492500 protein</fullName>
    </submittedName>
</protein>
<name>A0A0P0XVN7_ORYSJ</name>
<feature type="compositionally biased region" description="Acidic residues" evidence="1">
    <location>
        <begin position="182"/>
        <end position="193"/>
    </location>
</feature>
<feature type="compositionally biased region" description="Basic and acidic residues" evidence="1">
    <location>
        <begin position="90"/>
        <end position="100"/>
    </location>
</feature>
<organism evidence="2 3">
    <name type="scientific">Oryza sativa subsp. japonica</name>
    <name type="common">Rice</name>
    <dbReference type="NCBI Taxonomy" id="39947"/>
    <lineage>
        <taxon>Eukaryota</taxon>
        <taxon>Viridiplantae</taxon>
        <taxon>Streptophyta</taxon>
        <taxon>Embryophyta</taxon>
        <taxon>Tracheophyta</taxon>
        <taxon>Spermatophyta</taxon>
        <taxon>Magnoliopsida</taxon>
        <taxon>Liliopsida</taxon>
        <taxon>Poales</taxon>
        <taxon>Poaceae</taxon>
        <taxon>BOP clade</taxon>
        <taxon>Oryzoideae</taxon>
        <taxon>Oryzeae</taxon>
        <taxon>Oryzinae</taxon>
        <taxon>Oryza</taxon>
        <taxon>Oryza sativa</taxon>
    </lineage>
</organism>
<feature type="compositionally biased region" description="Polar residues" evidence="1">
    <location>
        <begin position="1"/>
        <end position="21"/>
    </location>
</feature>
<evidence type="ECO:0000313" key="3">
    <source>
        <dbReference type="Proteomes" id="UP000000763"/>
    </source>
</evidence>
<gene>
    <name evidence="2" type="ordered locus">Os10g0492500</name>
</gene>
<accession>A0A0P0XVN7</accession>
<feature type="compositionally biased region" description="Basic residues" evidence="1">
    <location>
        <begin position="110"/>
        <end position="130"/>
    </location>
</feature>
<dbReference type="KEGG" id="dosa:Os10g0492500"/>
<feature type="region of interest" description="Disordered" evidence="1">
    <location>
        <begin position="1"/>
        <end position="130"/>
    </location>
</feature>
<evidence type="ECO:0000256" key="1">
    <source>
        <dbReference type="SAM" id="MobiDB-lite"/>
    </source>
</evidence>
<evidence type="ECO:0000313" key="2">
    <source>
        <dbReference type="EMBL" id="BAF26846.1"/>
    </source>
</evidence>
<reference evidence="3" key="2">
    <citation type="journal article" date="2008" name="Nucleic Acids Res.">
        <title>The rice annotation project database (RAP-DB): 2008 update.</title>
        <authorList>
            <consortium name="The rice annotation project (RAP)"/>
        </authorList>
    </citation>
    <scope>GENOME REANNOTATION</scope>
    <source>
        <strain evidence="3">cv. Nipponbare</strain>
    </source>
</reference>
<feature type="region of interest" description="Disordered" evidence="1">
    <location>
        <begin position="175"/>
        <end position="250"/>
    </location>
</feature>
<dbReference type="AlphaFoldDB" id="A0A0P0XVN7"/>
<dbReference type="Gramene" id="Os10t0492500-01">
    <property type="protein sequence ID" value="Os10t0492500-01"/>
    <property type="gene ID" value="Os10g0492500"/>
</dbReference>
<dbReference type="EMBL" id="AP008216">
    <property type="protein sequence ID" value="BAF26846.1"/>
    <property type="molecule type" value="Genomic_DNA"/>
</dbReference>
<reference evidence="2 3" key="1">
    <citation type="journal article" date="2005" name="Nature">
        <title>The map-based sequence of the rice genome.</title>
        <authorList>
            <consortium name="International rice genome sequencing project (IRGSP)"/>
            <person name="Matsumoto T."/>
            <person name="Wu J."/>
            <person name="Kanamori H."/>
            <person name="Katayose Y."/>
            <person name="Fujisawa M."/>
            <person name="Namiki N."/>
            <person name="Mizuno H."/>
            <person name="Yamamoto K."/>
            <person name="Antonio B.A."/>
            <person name="Baba T."/>
            <person name="Sakata K."/>
            <person name="Nagamura Y."/>
            <person name="Aoki H."/>
            <person name="Arikawa K."/>
            <person name="Arita K."/>
            <person name="Bito T."/>
            <person name="Chiden Y."/>
            <person name="Fujitsuka N."/>
            <person name="Fukunaka R."/>
            <person name="Hamada M."/>
            <person name="Harada C."/>
            <person name="Hayashi A."/>
            <person name="Hijishita S."/>
            <person name="Honda M."/>
            <person name="Hosokawa S."/>
            <person name="Ichikawa Y."/>
            <person name="Idonuma A."/>
            <person name="Iijima M."/>
            <person name="Ikeda M."/>
            <person name="Ikeno M."/>
            <person name="Ito K."/>
            <person name="Ito S."/>
            <person name="Ito T."/>
            <person name="Ito Y."/>
            <person name="Ito Y."/>
            <person name="Iwabuchi A."/>
            <person name="Kamiya K."/>
            <person name="Karasawa W."/>
            <person name="Kurita K."/>
            <person name="Katagiri S."/>
            <person name="Kikuta A."/>
            <person name="Kobayashi H."/>
            <person name="Kobayashi N."/>
            <person name="Machita K."/>
            <person name="Maehara T."/>
            <person name="Masukawa M."/>
            <person name="Mizubayashi T."/>
            <person name="Mukai Y."/>
            <person name="Nagasaki H."/>
            <person name="Nagata Y."/>
            <person name="Naito S."/>
            <person name="Nakashima M."/>
            <person name="Nakama Y."/>
            <person name="Nakamichi Y."/>
            <person name="Nakamura M."/>
            <person name="Meguro A."/>
            <person name="Negishi M."/>
            <person name="Ohta I."/>
            <person name="Ohta T."/>
            <person name="Okamoto M."/>
            <person name="Ono N."/>
            <person name="Saji S."/>
            <person name="Sakaguchi M."/>
            <person name="Sakai K."/>
            <person name="Shibata M."/>
            <person name="Shimokawa T."/>
            <person name="Song J."/>
            <person name="Takazaki Y."/>
            <person name="Terasawa K."/>
            <person name="Tsugane M."/>
            <person name="Tsuji K."/>
            <person name="Ueda S."/>
            <person name="Waki K."/>
            <person name="Yamagata H."/>
            <person name="Yamamoto M."/>
            <person name="Yamamoto S."/>
            <person name="Yamane H."/>
            <person name="Yoshiki S."/>
            <person name="Yoshihara R."/>
            <person name="Yukawa K."/>
            <person name="Zhong H."/>
            <person name="Yano M."/>
            <person name="Yuan Q."/>
            <person name="Ouyang S."/>
            <person name="Liu J."/>
            <person name="Jones K.M."/>
            <person name="Gansberger K."/>
            <person name="Moffat K."/>
            <person name="Hill J."/>
            <person name="Bera J."/>
            <person name="Fadrosh D."/>
            <person name="Jin S."/>
            <person name="Johri S."/>
            <person name="Kim M."/>
            <person name="Overton L."/>
            <person name="Reardon M."/>
            <person name="Tsitrin T."/>
            <person name="Vuong H."/>
            <person name="Weaver B."/>
            <person name="Ciecko A."/>
            <person name="Tallon L."/>
            <person name="Jackson J."/>
            <person name="Pai G."/>
            <person name="Aken S.V."/>
            <person name="Utterback T."/>
            <person name="Reidmuller S."/>
            <person name="Feldblyum T."/>
            <person name="Hsiao J."/>
            <person name="Zismann V."/>
            <person name="Iobst S."/>
            <person name="de Vazeille A.R."/>
            <person name="Buell C.R."/>
            <person name="Ying K."/>
            <person name="Li Y."/>
            <person name="Lu T."/>
            <person name="Huang Y."/>
            <person name="Zhao Q."/>
            <person name="Feng Q."/>
            <person name="Zhang L."/>
            <person name="Zhu J."/>
            <person name="Weng Q."/>
            <person name="Mu J."/>
            <person name="Lu Y."/>
            <person name="Fan D."/>
            <person name="Liu Y."/>
            <person name="Guan J."/>
            <person name="Zhang Y."/>
            <person name="Yu S."/>
            <person name="Liu X."/>
            <person name="Zhang Y."/>
            <person name="Hong G."/>
            <person name="Han B."/>
            <person name="Choisne N."/>
            <person name="Demange N."/>
            <person name="Orjeda G."/>
            <person name="Samain S."/>
            <person name="Cattolico L."/>
            <person name="Pelletier E."/>
            <person name="Couloux A."/>
            <person name="Segurens B."/>
            <person name="Wincker P."/>
            <person name="D'Hont A."/>
            <person name="Scarpelli C."/>
            <person name="Weissenbach J."/>
            <person name="Salanoubat M."/>
            <person name="Quetier F."/>
            <person name="Yu Y."/>
            <person name="Kim H.R."/>
            <person name="Rambo T."/>
            <person name="Currie J."/>
            <person name="Collura K."/>
            <person name="Luo M."/>
            <person name="Yang T."/>
            <person name="Ammiraju J.S.S."/>
            <person name="Engler F."/>
            <person name="Soderlund C."/>
            <person name="Wing R.A."/>
            <person name="Palmer L.E."/>
            <person name="de la Bastide M."/>
            <person name="Spiegel L."/>
            <person name="Nascimento L."/>
            <person name="Zutavern T."/>
            <person name="O'Shaughnessy A."/>
            <person name="Dike S."/>
            <person name="Dedhia N."/>
            <person name="Preston R."/>
            <person name="Balija V."/>
            <person name="McCombie W.R."/>
            <person name="Chow T."/>
            <person name="Chen H."/>
            <person name="Chung M."/>
            <person name="Chen C."/>
            <person name="Shaw J."/>
            <person name="Wu H."/>
            <person name="Hsiao K."/>
            <person name="Chao Y."/>
            <person name="Chu M."/>
            <person name="Cheng C."/>
            <person name="Hour A."/>
            <person name="Lee P."/>
            <person name="Lin S."/>
            <person name="Lin Y."/>
            <person name="Liou J."/>
            <person name="Liu S."/>
            <person name="Hsing Y."/>
            <person name="Raghuvanshi S."/>
            <person name="Mohanty A."/>
            <person name="Bharti A.K."/>
            <person name="Gaur A."/>
            <person name="Gupta V."/>
            <person name="Kumar D."/>
            <person name="Ravi V."/>
            <person name="Vij S."/>
            <person name="Kapur A."/>
            <person name="Khurana P."/>
            <person name="Khurana P."/>
            <person name="Khurana J.P."/>
            <person name="Tyagi A.K."/>
            <person name="Gaikwad K."/>
            <person name="Singh A."/>
            <person name="Dalal V."/>
            <person name="Srivastava S."/>
            <person name="Dixit A."/>
            <person name="Pal A.K."/>
            <person name="Ghazi I.A."/>
            <person name="Yadav M."/>
            <person name="Pandit A."/>
            <person name="Bhargava A."/>
            <person name="Sureshbabu K."/>
            <person name="Batra K."/>
            <person name="Sharma T.R."/>
            <person name="Mohapatra T."/>
            <person name="Singh N.K."/>
            <person name="Messing J."/>
            <person name="Nelson A.B."/>
            <person name="Fuks G."/>
            <person name="Kavchok S."/>
            <person name="Keizer G."/>
            <person name="Linton E."/>
            <person name="Llaca V."/>
            <person name="Song R."/>
            <person name="Tanyolac B."/>
            <person name="Young S."/>
            <person name="Ho-Il K."/>
            <person name="Hahn J.H."/>
            <person name="Sangsakoo G."/>
            <person name="Vanavichit A."/>
            <person name="de Mattos Luiz.A.T."/>
            <person name="Zimmer P.D."/>
            <person name="Malone G."/>
            <person name="Dellagostin O."/>
            <person name="de Oliveira A.C."/>
            <person name="Bevan M."/>
            <person name="Bancroft I."/>
            <person name="Minx P."/>
            <person name="Cordum H."/>
            <person name="Wilson R."/>
            <person name="Cheng Z."/>
            <person name="Jin W."/>
            <person name="Jiang J."/>
            <person name="Leong S.A."/>
            <person name="Iwama H."/>
            <person name="Gojobori T."/>
            <person name="Itoh T."/>
            <person name="Niimura Y."/>
            <person name="Fujii Y."/>
            <person name="Habara T."/>
            <person name="Sakai H."/>
            <person name="Sato Y."/>
            <person name="Wilson G."/>
            <person name="Kumar K."/>
            <person name="McCouch S."/>
            <person name="Juretic N."/>
            <person name="Hoen D."/>
            <person name="Wright S."/>
            <person name="Bruskiewich R."/>
            <person name="Bureau T."/>
            <person name="Miyao A."/>
            <person name="Hirochika H."/>
            <person name="Nishikawa T."/>
            <person name="Kadowaki K."/>
            <person name="Sugiura M."/>
            <person name="Burr B."/>
            <person name="Sasaki T."/>
        </authorList>
    </citation>
    <scope>NUCLEOTIDE SEQUENCE [LARGE SCALE GENOMIC DNA]</scope>
    <source>
        <strain evidence="3">cv. Nipponbare</strain>
    </source>
</reference>
<feature type="compositionally biased region" description="Acidic residues" evidence="1">
    <location>
        <begin position="62"/>
        <end position="89"/>
    </location>
</feature>
<sequence length="269" mass="28950">MSPNVIVASSSTACQSPTPDASANPGGRCTTSPATATRRYQRGSLARERHQGICTYHAAGGEAEEEGGDDGAEELGEPVEEGADEGEAAAEERAEGDGRVDVAAGDVDGHRHRHRQRQRVRQRHRHQPSRRAHVLVQLPCTHTSPCHMSLPRAAAAAMDGRNYQETSVYVVRTEGEDGALGGEDEDGGGEELGDGGADGVRVRRVLAPPHREPPPWPRRRRAHLHTDHSLSLLTNSRRRPVRPPPPPPKPRLILASLVSITKCAVQLGV</sequence>